<dbReference type="EMBL" id="LAZR01019773">
    <property type="protein sequence ID" value="KKL91285.1"/>
    <property type="molecule type" value="Genomic_DNA"/>
</dbReference>
<gene>
    <name evidence="1" type="ORF">LCGC14_1896190</name>
</gene>
<reference evidence="1" key="1">
    <citation type="journal article" date="2015" name="Nature">
        <title>Complex archaea that bridge the gap between prokaryotes and eukaryotes.</title>
        <authorList>
            <person name="Spang A."/>
            <person name="Saw J.H."/>
            <person name="Jorgensen S.L."/>
            <person name="Zaremba-Niedzwiedzka K."/>
            <person name="Martijn J."/>
            <person name="Lind A.E."/>
            <person name="van Eijk R."/>
            <person name="Schleper C."/>
            <person name="Guy L."/>
            <person name="Ettema T.J."/>
        </authorList>
    </citation>
    <scope>NUCLEOTIDE SEQUENCE</scope>
</reference>
<sequence length="139" mass="15284">MNDKLTSMHADYVDRVDELITRGIGCLFAGPGRGDCHNFLGLPEVLDETTTDVYGKPTEWCWSCWKDEKLNRLTAGNVALKAEIERLRSFEQIAFGVINLVNGEDFGGLSAEALGAILDCWAMEAEKANQAALEQSDEA</sequence>
<name>A0A0F9IBW6_9ZZZZ</name>
<accession>A0A0F9IBW6</accession>
<protein>
    <submittedName>
        <fullName evidence="1">Uncharacterized protein</fullName>
    </submittedName>
</protein>
<comment type="caution">
    <text evidence="1">The sequence shown here is derived from an EMBL/GenBank/DDBJ whole genome shotgun (WGS) entry which is preliminary data.</text>
</comment>
<proteinExistence type="predicted"/>
<organism evidence="1">
    <name type="scientific">marine sediment metagenome</name>
    <dbReference type="NCBI Taxonomy" id="412755"/>
    <lineage>
        <taxon>unclassified sequences</taxon>
        <taxon>metagenomes</taxon>
        <taxon>ecological metagenomes</taxon>
    </lineage>
</organism>
<dbReference type="AlphaFoldDB" id="A0A0F9IBW6"/>
<evidence type="ECO:0000313" key="1">
    <source>
        <dbReference type="EMBL" id="KKL91285.1"/>
    </source>
</evidence>